<dbReference type="PANTHER" id="PTHR38886">
    <property type="entry name" value="SESA DOMAIN-CONTAINING PROTEIN"/>
    <property type="match status" value="1"/>
</dbReference>
<organism evidence="3 4">
    <name type="scientific">Diaporthe australafricana</name>
    <dbReference type="NCBI Taxonomy" id="127596"/>
    <lineage>
        <taxon>Eukaryota</taxon>
        <taxon>Fungi</taxon>
        <taxon>Dikarya</taxon>
        <taxon>Ascomycota</taxon>
        <taxon>Pezizomycotina</taxon>
        <taxon>Sordariomycetes</taxon>
        <taxon>Sordariomycetidae</taxon>
        <taxon>Diaporthales</taxon>
        <taxon>Diaporthaceae</taxon>
        <taxon>Diaporthe</taxon>
    </lineage>
</organism>
<dbReference type="InterPro" id="IPR054464">
    <property type="entry name" value="ULD_fung"/>
</dbReference>
<comment type="caution">
    <text evidence="3">The sequence shown here is derived from an EMBL/GenBank/DDBJ whole genome shotgun (WGS) entry which is preliminary data.</text>
</comment>
<sequence length="685" mass="76828">MSSVTFGSVGDIITVCLLAKSIVDALDKSRGSSAEYQGLVSELRSLEKALLQPAQLFARPLADSSITASLREETLKLVHECRKTLESFHSALKSYDASLAENHSVGGVRRIGMKIRWQLSQKETIARFRAEISGHCNAINMMMITAQITVSLRGLENQQALASLGERDLAEQNAALDTIRNEIQRNHQLSSSMNSIVRALLDRFNWFGKLLVSVKRMVSTGLMINLATHRAVLSMQASMSNGLDRPLIQEPFVLEDALGRIAPVHLQFITSWQALEAVMLVRFEGLPGREKITTREFVLQEQATKREICLDQPWEIAFRPGSFVTMSLAFRRDIKSAKGSNSCPYCGESSDKASSAEVCCMIYRRITEVVEVDQTIPDLPKHWSQRPQFGSTAFNWNPSTFGPFPKRKRKMDEWTELSLSVEIRSFKRVRILSKLEKTKKSAFTTWDQEAPWVGLGAANASVFNGANKDGHLSAPPVVFNKDIIHTSILSGAVYFEDKSETSTEDGTEDGSEDGDLDDSTTEPKSGLRSGSLVNDQPIQRDETSPSTVNNSIAQLAQEVSYKPSPLAELILVSMRWCWSRKVLLLDRQAYRQHYMYEIYNMSGCYNLYITAAIMERLPFVLNELDHVFRIVTNFETFENLKARGYIAITSKNGRTSYLGCQGNRWLCFDLNSNVQVYDSGNTERA</sequence>
<accession>A0ABR3W6P0</accession>
<evidence type="ECO:0000259" key="2">
    <source>
        <dbReference type="Pfam" id="PF22893"/>
    </source>
</evidence>
<dbReference type="Pfam" id="PF22893">
    <property type="entry name" value="ULD_2"/>
    <property type="match status" value="1"/>
</dbReference>
<gene>
    <name evidence="3" type="ORF">Daus18300_011407</name>
</gene>
<evidence type="ECO:0000313" key="3">
    <source>
        <dbReference type="EMBL" id="KAL1854486.1"/>
    </source>
</evidence>
<proteinExistence type="predicted"/>
<evidence type="ECO:0000256" key="1">
    <source>
        <dbReference type="SAM" id="MobiDB-lite"/>
    </source>
</evidence>
<feature type="region of interest" description="Disordered" evidence="1">
    <location>
        <begin position="499"/>
        <end position="547"/>
    </location>
</feature>
<keyword evidence="4" id="KW-1185">Reference proteome</keyword>
<protein>
    <recommendedName>
        <fullName evidence="2">Ubiquitin-like domain-containing protein</fullName>
    </recommendedName>
</protein>
<evidence type="ECO:0000313" key="4">
    <source>
        <dbReference type="Proteomes" id="UP001583177"/>
    </source>
</evidence>
<reference evidence="3 4" key="1">
    <citation type="journal article" date="2024" name="IMA Fungus">
        <title>IMA Genome - F19 : A genome assembly and annotation guide to empower mycologists, including annotated draft genome sequences of Ceratocystis pirilliformis, Diaporthe australafricana, Fusarium ophioides, Paecilomyces lecythidis, and Sporothrix stenoceras.</title>
        <authorList>
            <person name="Aylward J."/>
            <person name="Wilson A.M."/>
            <person name="Visagie C.M."/>
            <person name="Spraker J."/>
            <person name="Barnes I."/>
            <person name="Buitendag C."/>
            <person name="Ceriani C."/>
            <person name="Del Mar Angel L."/>
            <person name="du Plessis D."/>
            <person name="Fuchs T."/>
            <person name="Gasser K."/>
            <person name="Kramer D."/>
            <person name="Li W."/>
            <person name="Munsamy K."/>
            <person name="Piso A."/>
            <person name="Price J.L."/>
            <person name="Sonnekus B."/>
            <person name="Thomas C."/>
            <person name="van der Nest A."/>
            <person name="van Dijk A."/>
            <person name="van Heerden A."/>
            <person name="van Vuuren N."/>
            <person name="Yilmaz N."/>
            <person name="Duong T.A."/>
            <person name="van der Merwe N.A."/>
            <person name="Wingfield M.J."/>
            <person name="Wingfield B.D."/>
        </authorList>
    </citation>
    <scope>NUCLEOTIDE SEQUENCE [LARGE SCALE GENOMIC DNA]</scope>
    <source>
        <strain evidence="3 4">CMW 18300</strain>
    </source>
</reference>
<feature type="compositionally biased region" description="Acidic residues" evidence="1">
    <location>
        <begin position="502"/>
        <end position="520"/>
    </location>
</feature>
<dbReference type="PANTHER" id="PTHR38886:SF1">
    <property type="entry name" value="NACHT-NTPASE AND P-LOOP NTPASES N-TERMINAL DOMAIN-CONTAINING PROTEIN"/>
    <property type="match status" value="1"/>
</dbReference>
<dbReference type="Proteomes" id="UP001583177">
    <property type="component" value="Unassembled WGS sequence"/>
</dbReference>
<name>A0ABR3W6P0_9PEZI</name>
<feature type="domain" description="Ubiquitin-like" evidence="2">
    <location>
        <begin position="249"/>
        <end position="330"/>
    </location>
</feature>
<dbReference type="EMBL" id="JAWRVE010000138">
    <property type="protein sequence ID" value="KAL1854486.1"/>
    <property type="molecule type" value="Genomic_DNA"/>
</dbReference>